<dbReference type="Proteomes" id="UP000215244">
    <property type="component" value="Chromosome"/>
</dbReference>
<protein>
    <submittedName>
        <fullName evidence="1">Uncharacterized protein</fullName>
    </submittedName>
</protein>
<dbReference type="RefSeq" id="WP_094997435.1">
    <property type="nucleotide sequence ID" value="NZ_BMJL01000003.1"/>
</dbReference>
<dbReference type="KEGG" id="marb:CJ263_11640"/>
<dbReference type="EMBL" id="CP022957">
    <property type="protein sequence ID" value="ASV30817.1"/>
    <property type="molecule type" value="Genomic_DNA"/>
</dbReference>
<evidence type="ECO:0000313" key="2">
    <source>
        <dbReference type="Proteomes" id="UP000215244"/>
    </source>
</evidence>
<evidence type="ECO:0000313" key="1">
    <source>
        <dbReference type="EMBL" id="ASV30817.1"/>
    </source>
</evidence>
<dbReference type="AlphaFoldDB" id="A0A223V6J0"/>
<keyword evidence="2" id="KW-1185">Reference proteome</keyword>
<gene>
    <name evidence="1" type="ORF">CJ263_11640</name>
</gene>
<proteinExistence type="predicted"/>
<accession>A0A223V6J0</accession>
<reference evidence="1 2" key="1">
    <citation type="submission" date="2017-08" db="EMBL/GenBank/DDBJ databases">
        <title>The complete genome sequence of Maribacter sp. B1, isolated from deep-sea sediment.</title>
        <authorList>
            <person name="Wu Y.-H."/>
            <person name="Cheng H."/>
            <person name="Xu X.-W."/>
        </authorList>
    </citation>
    <scope>NUCLEOTIDE SEQUENCE [LARGE SCALE GENOMIC DNA]</scope>
    <source>
        <strain evidence="1 2">B1</strain>
    </source>
</reference>
<organism evidence="1 2">
    <name type="scientific">Maribacter cobaltidurans</name>
    <dbReference type="NCBI Taxonomy" id="1178778"/>
    <lineage>
        <taxon>Bacteria</taxon>
        <taxon>Pseudomonadati</taxon>
        <taxon>Bacteroidota</taxon>
        <taxon>Flavobacteriia</taxon>
        <taxon>Flavobacteriales</taxon>
        <taxon>Flavobacteriaceae</taxon>
        <taxon>Maribacter</taxon>
    </lineage>
</organism>
<name>A0A223V6J0_9FLAO</name>
<sequence length="131" mass="14981">MNLDKERRIKSWFFGFTKIAGAFLIILKIFQFFYSDNNEKNPSDVTPELDSLELANPLEGKKEEGLVKTVSSLQKDNTFKTKDKDYGESPKSNTLSILIYGQNGLDHEIINHLEDTLFSSYELVLTDPLDN</sequence>